<organism evidence="1 2">
    <name type="scientific">Halomonas kalidii</name>
    <dbReference type="NCBI Taxonomy" id="3043293"/>
    <lineage>
        <taxon>Bacteria</taxon>
        <taxon>Pseudomonadati</taxon>
        <taxon>Pseudomonadota</taxon>
        <taxon>Gammaproteobacteria</taxon>
        <taxon>Oceanospirillales</taxon>
        <taxon>Halomonadaceae</taxon>
        <taxon>Halomonas</taxon>
    </lineage>
</organism>
<dbReference type="EMBL" id="JASCQO010000042">
    <property type="protein sequence ID" value="MDI5935304.1"/>
    <property type="molecule type" value="Genomic_DNA"/>
</dbReference>
<protein>
    <submittedName>
        <fullName evidence="1">Uncharacterized protein</fullName>
    </submittedName>
</protein>
<evidence type="ECO:0000313" key="2">
    <source>
        <dbReference type="Proteomes" id="UP001244242"/>
    </source>
</evidence>
<gene>
    <name evidence="1" type="ORF">QLQ84_16025</name>
</gene>
<reference evidence="1 2" key="1">
    <citation type="submission" date="2023-04" db="EMBL/GenBank/DDBJ databases">
        <title>Halomonas strains isolated from rhizosphere soil.</title>
        <authorList>
            <person name="Xu L."/>
            <person name="Sun J.-Q."/>
        </authorList>
    </citation>
    <scope>NUCLEOTIDE SEQUENCE [LARGE SCALE GENOMIC DNA]</scope>
    <source>
        <strain evidence="1 2">LN1S58</strain>
    </source>
</reference>
<comment type="caution">
    <text evidence="1">The sequence shown here is derived from an EMBL/GenBank/DDBJ whole genome shotgun (WGS) entry which is preliminary data.</text>
</comment>
<proteinExistence type="predicted"/>
<accession>A0ABT6VMU2</accession>
<dbReference type="Proteomes" id="UP001244242">
    <property type="component" value="Unassembled WGS sequence"/>
</dbReference>
<dbReference type="RefSeq" id="WP_282722761.1">
    <property type="nucleotide sequence ID" value="NZ_JASCQO010000042.1"/>
</dbReference>
<evidence type="ECO:0000313" key="1">
    <source>
        <dbReference type="EMBL" id="MDI5935304.1"/>
    </source>
</evidence>
<name>A0ABT6VMU2_9GAMM</name>
<sequence length="81" mass="8520">MKVQCIDAQSAEAIARHAAQYRFHEYGVSISADGKTLDVAPANSLVSILSAVIGKVFGLLLDRPEREAPQPQGVSGATVTP</sequence>
<keyword evidence="2" id="KW-1185">Reference proteome</keyword>